<dbReference type="Proteomes" id="UP000189339">
    <property type="component" value="Unassembled WGS sequence"/>
</dbReference>
<dbReference type="OrthoDB" id="3611744at2"/>
<dbReference type="EMBL" id="MSCW01000001">
    <property type="protein sequence ID" value="ONF45078.1"/>
    <property type="molecule type" value="Genomic_DNA"/>
</dbReference>
<dbReference type="AlphaFoldDB" id="A0A1V2DWQ9"/>
<protein>
    <recommendedName>
        <fullName evidence="3">Glycine transferase</fullName>
    </recommendedName>
</protein>
<dbReference type="STRING" id="135739.BTO32_00945"/>
<reference evidence="1 2" key="1">
    <citation type="submission" date="2016-12" db="EMBL/GenBank/DDBJ databases">
        <title>Marinobacter lutaoensis whole genome sequencing.</title>
        <authorList>
            <person name="Verma A."/>
            <person name="Krishnamurthi S."/>
        </authorList>
    </citation>
    <scope>NUCLEOTIDE SEQUENCE [LARGE SCALE GENOMIC DNA]</scope>
    <source>
        <strain evidence="1 2">T5054</strain>
    </source>
</reference>
<name>A0A1V2DWQ9_9GAMM</name>
<keyword evidence="2" id="KW-1185">Reference proteome</keyword>
<sequence>MNVGIMQPYFFPYLGYFQLMASVDTWVFFDDIQFVNKGWVNRNRILHPDPAKGWQYMTVPLAGKNRFDRITDIRMAEADWRGKIRGQLSFLRKRAPYYEQALSVFDHCTDQSEHNLARFLVESLRRLAEVLALSPTFHVQSDAHWNLGPVEHAGQWALRIAECLGARSYLNPAGGAGLFRPEEFEASGIALAFHEPVLEPYPQGQRPFVPGLSILDVLMWNGLDETRRMVQAGRHCPDGQTGANRSDMQ</sequence>
<evidence type="ECO:0008006" key="3">
    <source>
        <dbReference type="Google" id="ProtNLM"/>
    </source>
</evidence>
<gene>
    <name evidence="1" type="ORF">BTO32_00945</name>
</gene>
<dbReference type="Pfam" id="PF08889">
    <property type="entry name" value="WbqC"/>
    <property type="match status" value="1"/>
</dbReference>
<accession>A0A1V2DWQ9</accession>
<dbReference type="InterPro" id="IPR014985">
    <property type="entry name" value="WbqC"/>
</dbReference>
<proteinExistence type="predicted"/>
<dbReference type="RefSeq" id="WP_076722573.1">
    <property type="nucleotide sequence ID" value="NZ_JABWTC010000002.1"/>
</dbReference>
<comment type="caution">
    <text evidence="1">The sequence shown here is derived from an EMBL/GenBank/DDBJ whole genome shotgun (WGS) entry which is preliminary data.</text>
</comment>
<organism evidence="1 2">
    <name type="scientific">Marinobacter lutaoensis</name>
    <dbReference type="NCBI Taxonomy" id="135739"/>
    <lineage>
        <taxon>Bacteria</taxon>
        <taxon>Pseudomonadati</taxon>
        <taxon>Pseudomonadota</taxon>
        <taxon>Gammaproteobacteria</taxon>
        <taxon>Pseudomonadales</taxon>
        <taxon>Marinobacteraceae</taxon>
        <taxon>Marinobacter</taxon>
    </lineage>
</organism>
<evidence type="ECO:0000313" key="2">
    <source>
        <dbReference type="Proteomes" id="UP000189339"/>
    </source>
</evidence>
<evidence type="ECO:0000313" key="1">
    <source>
        <dbReference type="EMBL" id="ONF45078.1"/>
    </source>
</evidence>